<dbReference type="PANTHER" id="PTHR30408">
    <property type="entry name" value="TYPE-1 RESTRICTION ENZYME ECOKI SPECIFICITY PROTEIN"/>
    <property type="match status" value="1"/>
</dbReference>
<keyword evidence="3" id="KW-0238">DNA-binding</keyword>
<dbReference type="InterPro" id="IPR044946">
    <property type="entry name" value="Restrct_endonuc_typeI_TRD_sf"/>
</dbReference>
<dbReference type="Gene3D" id="1.10.287.1120">
    <property type="entry name" value="Bipartite methylase S protein"/>
    <property type="match status" value="1"/>
</dbReference>
<dbReference type="InterPro" id="IPR000055">
    <property type="entry name" value="Restrct_endonuc_typeI_TRD"/>
</dbReference>
<sequence length="411" mass="47524">MTEPQNTPELRFPEFEGEWTEYQFQSHLSKIETGTNKLGSEDFSGLPLLKMGNIQRGNFTFNKLEKLKKDEVVNNEHLIQNKDFLFNTLNTMELVGKSATWIGESNKFAFNSNIARLTLENMDTVFFNYLYNTTKMIHKVKSLAVGTTSVAAIYPRDLRKLKYFVPIFDEQLKIGEFFSKLDRQIELEEEKLELLEQQKKGYIQKIFSQELRFKDENGNEYPNWKTKKLDNVATINRGLTYKPSDIRQKGVRVLRSSNIVNDKFHTYEDDIFVDENVVKIPLANEEDILITAANGSPKLVGKHALIKALKQDSVAGGFMYLLKSKNTKFIQIWMNTKEYKKIINKVQGGNGSIGNLSRKDLENGIITMPCLEEQEKIGLFFSKIDVQIEVLVNKIRNLKERKQGLLQKMFM</sequence>
<name>A0ABX2LML9_9STAP</name>
<comment type="caution">
    <text evidence="6">The sequence shown here is derived from an EMBL/GenBank/DDBJ whole genome shotgun (WGS) entry which is preliminary data.</text>
</comment>
<keyword evidence="4" id="KW-0175">Coiled coil</keyword>
<evidence type="ECO:0000259" key="5">
    <source>
        <dbReference type="Pfam" id="PF01420"/>
    </source>
</evidence>
<dbReference type="SUPFAM" id="SSF116734">
    <property type="entry name" value="DNA methylase specificity domain"/>
    <property type="match status" value="2"/>
</dbReference>
<dbReference type="EMBL" id="JABVEG010000001">
    <property type="protein sequence ID" value="NUI81754.1"/>
    <property type="molecule type" value="Genomic_DNA"/>
</dbReference>
<keyword evidence="7" id="KW-1185">Reference proteome</keyword>
<feature type="domain" description="Type I restriction modification DNA specificity" evidence="5">
    <location>
        <begin position="223"/>
        <end position="396"/>
    </location>
</feature>
<accession>A0ABX2LML9</accession>
<keyword evidence="6" id="KW-0540">Nuclease</keyword>
<dbReference type="Proteomes" id="UP000610527">
    <property type="component" value="Unassembled WGS sequence"/>
</dbReference>
<evidence type="ECO:0000256" key="3">
    <source>
        <dbReference type="ARBA" id="ARBA00023125"/>
    </source>
</evidence>
<keyword evidence="6" id="KW-0255">Endonuclease</keyword>
<dbReference type="GO" id="GO:0004519">
    <property type="term" value="F:endonuclease activity"/>
    <property type="evidence" value="ECO:0007669"/>
    <property type="project" value="UniProtKB-KW"/>
</dbReference>
<keyword evidence="6" id="KW-0378">Hydrolase</keyword>
<evidence type="ECO:0000256" key="4">
    <source>
        <dbReference type="SAM" id="Coils"/>
    </source>
</evidence>
<dbReference type="InterPro" id="IPR052021">
    <property type="entry name" value="Type-I_RS_S_subunit"/>
</dbReference>
<evidence type="ECO:0000313" key="7">
    <source>
        <dbReference type="Proteomes" id="UP000610527"/>
    </source>
</evidence>
<protein>
    <submittedName>
        <fullName evidence="6">Restriction endonuclease subunit S</fullName>
    </submittedName>
</protein>
<keyword evidence="2" id="KW-0680">Restriction system</keyword>
<reference evidence="6 7" key="1">
    <citation type="submission" date="2020-06" db="EMBL/GenBank/DDBJ databases">
        <title>Staphylococcus borealis sp. nov. -A novel member of the Staphylococcaceae family isolated from skin and blood in humans.</title>
        <authorList>
            <person name="Pain M."/>
            <person name="Wolden R."/>
            <person name="Jaen-Luchoro D."/>
            <person name="Salva-Serra F."/>
            <person name="Iglesias B.P."/>
            <person name="Karlsson R."/>
            <person name="Klingenberg C."/>
            <person name="Cavanagh J.P."/>
        </authorList>
    </citation>
    <scope>NUCLEOTIDE SEQUENCE [LARGE SCALE GENOMIC DNA]</scope>
    <source>
        <strain evidence="6 7">58-22</strain>
    </source>
</reference>
<comment type="similarity">
    <text evidence="1">Belongs to the type-I restriction system S methylase family.</text>
</comment>
<feature type="coiled-coil region" evidence="4">
    <location>
        <begin position="178"/>
        <end position="205"/>
    </location>
</feature>
<evidence type="ECO:0000256" key="1">
    <source>
        <dbReference type="ARBA" id="ARBA00010923"/>
    </source>
</evidence>
<evidence type="ECO:0000313" key="6">
    <source>
        <dbReference type="EMBL" id="NUI81754.1"/>
    </source>
</evidence>
<proteinExistence type="inferred from homology"/>
<dbReference type="RefSeq" id="WP_053030089.1">
    <property type="nucleotide sequence ID" value="NZ_JABVEG010000001.1"/>
</dbReference>
<dbReference type="Pfam" id="PF01420">
    <property type="entry name" value="Methylase_S"/>
    <property type="match status" value="2"/>
</dbReference>
<organism evidence="6 7">
    <name type="scientific">Staphylococcus borealis</name>
    <dbReference type="NCBI Taxonomy" id="2742203"/>
    <lineage>
        <taxon>Bacteria</taxon>
        <taxon>Bacillati</taxon>
        <taxon>Bacillota</taxon>
        <taxon>Bacilli</taxon>
        <taxon>Bacillales</taxon>
        <taxon>Staphylococcaceae</taxon>
        <taxon>Staphylococcus</taxon>
    </lineage>
</organism>
<gene>
    <name evidence="6" type="ORF">HUN84_03120</name>
</gene>
<dbReference type="Gene3D" id="3.90.220.20">
    <property type="entry name" value="DNA methylase specificity domains"/>
    <property type="match status" value="2"/>
</dbReference>
<evidence type="ECO:0000256" key="2">
    <source>
        <dbReference type="ARBA" id="ARBA00022747"/>
    </source>
</evidence>
<feature type="domain" description="Type I restriction modification DNA specificity" evidence="5">
    <location>
        <begin position="56"/>
        <end position="197"/>
    </location>
</feature>
<dbReference type="PANTHER" id="PTHR30408:SF12">
    <property type="entry name" value="TYPE I RESTRICTION ENZYME MJAVIII SPECIFICITY SUBUNIT"/>
    <property type="match status" value="1"/>
</dbReference>